<dbReference type="GO" id="GO:0005788">
    <property type="term" value="C:endoplasmic reticulum lumen"/>
    <property type="evidence" value="ECO:0007669"/>
    <property type="project" value="TreeGrafter"/>
</dbReference>
<sequence length="322" mass="36585">MPAIWGQQDAAGSWRFPAGTVLPRDPTSMARIVAIGNAAGERFQCLLPARTKPLNSEWLDIPQVPVVEDIGIPEAEDALRALEGKCFYRNDGWWTYEFCYQSHVRQMHIDPNSNKVVQQHTLGVYSPTAPFELHHQPDRLDHTDNLDTEGPAWTTSLTAVYGGGDECAPGGWWYTCEWVRAKILRILPLTRWAGKNIKRTRPRQVAVSFKCLRVEMDDKRKWLEEANIYLGKDRIPFDLTVEESSPGLYEMTLRSEALCDNPLLYAETVSELSPYGNPNEDIMCQSDLDGRLYKLADVPGDDSHYHEYKAAFHPFDLGQEDV</sequence>
<dbReference type="GO" id="GO:0030968">
    <property type="term" value="P:endoplasmic reticulum unfolded protein response"/>
    <property type="evidence" value="ECO:0007669"/>
    <property type="project" value="InterPro"/>
</dbReference>
<keyword evidence="4" id="KW-1015">Disulfide bond</keyword>
<dbReference type="AlphaFoldDB" id="A0A7S1HI88"/>
<evidence type="ECO:0000256" key="4">
    <source>
        <dbReference type="ARBA" id="ARBA00023157"/>
    </source>
</evidence>
<feature type="domain" description="MRH" evidence="5">
    <location>
        <begin position="84"/>
        <end position="261"/>
    </location>
</feature>
<evidence type="ECO:0000256" key="1">
    <source>
        <dbReference type="ARBA" id="ARBA00004240"/>
    </source>
</evidence>
<accession>A0A7S1HI88</accession>
<evidence type="ECO:0000256" key="3">
    <source>
        <dbReference type="ARBA" id="ARBA00022824"/>
    </source>
</evidence>
<dbReference type="Gene3D" id="2.70.130.10">
    <property type="entry name" value="Mannose-6-phosphate receptor binding domain"/>
    <property type="match status" value="1"/>
</dbReference>
<dbReference type="PANTHER" id="PTHR15414">
    <property type="entry name" value="OS-9-RELATED"/>
    <property type="match status" value="1"/>
</dbReference>
<evidence type="ECO:0000256" key="2">
    <source>
        <dbReference type="ARBA" id="ARBA00022729"/>
    </source>
</evidence>
<dbReference type="InterPro" id="IPR009011">
    <property type="entry name" value="Man6P_isomerase_rcpt-bd_dom_sf"/>
</dbReference>
<comment type="subcellular location">
    <subcellularLocation>
        <location evidence="1">Endoplasmic reticulum</location>
    </subcellularLocation>
</comment>
<dbReference type="EMBL" id="HBFX01055992">
    <property type="protein sequence ID" value="CAD8982692.1"/>
    <property type="molecule type" value="Transcribed_RNA"/>
</dbReference>
<dbReference type="GO" id="GO:0030970">
    <property type="term" value="P:retrograde protein transport, ER to cytosol"/>
    <property type="evidence" value="ECO:0007669"/>
    <property type="project" value="TreeGrafter"/>
</dbReference>
<organism evidence="6">
    <name type="scientific">Hemiselmis andersenii</name>
    <name type="common">Cryptophyte alga</name>
    <dbReference type="NCBI Taxonomy" id="464988"/>
    <lineage>
        <taxon>Eukaryota</taxon>
        <taxon>Cryptophyceae</taxon>
        <taxon>Cryptomonadales</taxon>
        <taxon>Hemiselmidaceae</taxon>
        <taxon>Hemiselmis</taxon>
    </lineage>
</organism>
<keyword evidence="3" id="KW-0256">Endoplasmic reticulum</keyword>
<name>A0A7S1HI88_HEMAN</name>
<proteinExistence type="predicted"/>
<evidence type="ECO:0000259" key="5">
    <source>
        <dbReference type="PROSITE" id="PS51914"/>
    </source>
</evidence>
<dbReference type="PROSITE" id="PS51914">
    <property type="entry name" value="MRH"/>
    <property type="match status" value="1"/>
</dbReference>
<dbReference type="InterPro" id="IPR012913">
    <property type="entry name" value="OS9-like_dom"/>
</dbReference>
<protein>
    <recommendedName>
        <fullName evidence="5">MRH domain-containing protein</fullName>
    </recommendedName>
</protein>
<dbReference type="InterPro" id="IPR044865">
    <property type="entry name" value="MRH_dom"/>
</dbReference>
<keyword evidence="2" id="KW-0732">Signal</keyword>
<gene>
    <name evidence="6" type="ORF">HAND00432_LOCUS33702</name>
</gene>
<dbReference type="PANTHER" id="PTHR15414:SF0">
    <property type="entry name" value="ENDOPLASMIC RETICULUM LECTIN 1"/>
    <property type="match status" value="1"/>
</dbReference>
<dbReference type="InterPro" id="IPR045149">
    <property type="entry name" value="OS-9-like"/>
</dbReference>
<reference evidence="6" key="1">
    <citation type="submission" date="2021-01" db="EMBL/GenBank/DDBJ databases">
        <authorList>
            <person name="Corre E."/>
            <person name="Pelletier E."/>
            <person name="Niang G."/>
            <person name="Scheremetjew M."/>
            <person name="Finn R."/>
            <person name="Kale V."/>
            <person name="Holt S."/>
            <person name="Cochrane G."/>
            <person name="Meng A."/>
            <person name="Brown T."/>
            <person name="Cohen L."/>
        </authorList>
    </citation>
    <scope>NUCLEOTIDE SEQUENCE</scope>
    <source>
        <strain evidence="6">CCMP644</strain>
    </source>
</reference>
<evidence type="ECO:0000313" key="6">
    <source>
        <dbReference type="EMBL" id="CAD8982692.1"/>
    </source>
</evidence>
<dbReference type="Pfam" id="PF07915">
    <property type="entry name" value="PRKCSH"/>
    <property type="match status" value="1"/>
</dbReference>